<keyword evidence="6" id="KW-1185">Reference proteome</keyword>
<dbReference type="CDD" id="cd01058">
    <property type="entry name" value="AAMH_B"/>
    <property type="match status" value="1"/>
</dbReference>
<dbReference type="HOGENOM" id="CLU_061948_1_0_11"/>
<dbReference type="RefSeq" id="WP_014211288.1">
    <property type="nucleotide sequence ID" value="NC_016604.1"/>
</dbReference>
<reference evidence="5 6" key="1">
    <citation type="submission" date="2011-12" db="EMBL/GenBank/DDBJ databases">
        <title>Complete sequence of Mycobacterium rhodesiae NBB3.</title>
        <authorList>
            <consortium name="US DOE Joint Genome Institute"/>
            <person name="Lucas S."/>
            <person name="Han J."/>
            <person name="Lapidus A."/>
            <person name="Cheng J.-F."/>
            <person name="Goodwin L."/>
            <person name="Pitluck S."/>
            <person name="Peters L."/>
            <person name="Mikhailova N."/>
            <person name="Gu W."/>
            <person name="Detter J.C."/>
            <person name="Han C."/>
            <person name="Tapia R."/>
            <person name="Land M."/>
            <person name="Hauser L."/>
            <person name="Kyrpides N."/>
            <person name="Ivanova N."/>
            <person name="Pagani I."/>
            <person name="Mattes T."/>
            <person name="Holmes A."/>
            <person name="Rutledge P."/>
            <person name="Paulsen I."/>
            <person name="Coleman N."/>
            <person name="Woyke T."/>
        </authorList>
    </citation>
    <scope>NUCLEOTIDE SEQUENCE [LARGE SCALE GENOMIC DNA]</scope>
    <source>
        <strain evidence="5 6">NBB3</strain>
    </source>
</reference>
<keyword evidence="3" id="KW-0503">Monooxygenase</keyword>
<organism evidence="5 6">
    <name type="scientific">Mycolicibacterium rhodesiae (strain NBB3)</name>
    <name type="common">Mycobacterium rhodesiae</name>
    <dbReference type="NCBI Taxonomy" id="710685"/>
    <lineage>
        <taxon>Bacteria</taxon>
        <taxon>Bacillati</taxon>
        <taxon>Actinomycetota</taxon>
        <taxon>Actinomycetes</taxon>
        <taxon>Mycobacteriales</taxon>
        <taxon>Mycobacteriaceae</taxon>
        <taxon>Mycolicibacterium</taxon>
    </lineage>
</organism>
<keyword evidence="2" id="KW-0560">Oxidoreductase</keyword>
<evidence type="ECO:0000256" key="3">
    <source>
        <dbReference type="ARBA" id="ARBA00023033"/>
    </source>
</evidence>
<dbReference type="PIRSF" id="PIRSF000040">
    <property type="entry name" value="MMOH_comp"/>
    <property type="match status" value="1"/>
</dbReference>
<evidence type="ECO:0000256" key="4">
    <source>
        <dbReference type="ARBA" id="ARBA00048941"/>
    </source>
</evidence>
<dbReference type="EMBL" id="CP003169">
    <property type="protein sequence ID" value="AEV73506.1"/>
    <property type="molecule type" value="Genomic_DNA"/>
</dbReference>
<name>G8RJD6_MYCRN</name>
<proteinExistence type="predicted"/>
<dbReference type="OrthoDB" id="9806768at2"/>
<dbReference type="AlphaFoldDB" id="G8RJD6"/>
<dbReference type="Pfam" id="PF02332">
    <property type="entry name" value="Phenol_Hydrox"/>
    <property type="match status" value="1"/>
</dbReference>
<sequence>MAGNHVAPQREVLSGNRTFTWVQPKGKRPTEYEDLTVGQQSTPAQFAFQGWPLRFDDGRDPYTADSTVLRSSDWYEYRDPNQTMNRSYIAGVHEAEKALQNTFIGADAAGLFDFAKPQWVNEGLSKHYMTYPFVEYGMFLALCYAEREALSDTITFSMVFEAADKLRHLQDVVYYSFELAEAHPDFDDSDSLQVWKEDPVWQGAREAIENVIALDDWMEVIVALNLCFDQLFGELAKIEYFSRFAGANGDLVTPSVIASSEADTVRTRAWTKELIRHLVEDPEHGDHNRSIISSWIAKWNAYSVKACDAFAPVFSQAPVQPTTYEDAMDEIRAKQSRYLAEINLEPLLVN</sequence>
<dbReference type="PATRIC" id="fig|710685.3.peg.2942"/>
<dbReference type="KEGG" id="mrh:MycrhN_2951"/>
<evidence type="ECO:0000256" key="1">
    <source>
        <dbReference type="ARBA" id="ARBA00012710"/>
    </source>
</evidence>
<dbReference type="eggNOG" id="ENOG502Z7Z9">
    <property type="taxonomic scope" value="Bacteria"/>
</dbReference>
<dbReference type="SUPFAM" id="SSF47240">
    <property type="entry name" value="Ferritin-like"/>
    <property type="match status" value="1"/>
</dbReference>
<evidence type="ECO:0000313" key="5">
    <source>
        <dbReference type="EMBL" id="AEV73506.1"/>
    </source>
</evidence>
<evidence type="ECO:0000256" key="2">
    <source>
        <dbReference type="ARBA" id="ARBA00023002"/>
    </source>
</evidence>
<dbReference type="Proteomes" id="UP000005442">
    <property type="component" value="Chromosome"/>
</dbReference>
<protein>
    <recommendedName>
        <fullName evidence="1">propane 2-monooxygenase</fullName>
        <ecNumber evidence="1">1.14.13.227</ecNumber>
    </recommendedName>
</protein>
<dbReference type="EC" id="1.14.13.227" evidence="1"/>
<accession>G8RJD6</accession>
<dbReference type="InterPro" id="IPR012078">
    <property type="entry name" value="MP_mOase_hydro"/>
</dbReference>
<dbReference type="Gene3D" id="1.10.620.20">
    <property type="entry name" value="Ribonucleotide Reductase, subunit A"/>
    <property type="match status" value="1"/>
</dbReference>
<dbReference type="InterPro" id="IPR003430">
    <property type="entry name" value="Phenol_Hydrox"/>
</dbReference>
<evidence type="ECO:0000313" key="6">
    <source>
        <dbReference type="Proteomes" id="UP000005442"/>
    </source>
</evidence>
<dbReference type="InterPro" id="IPR012348">
    <property type="entry name" value="RNR-like"/>
</dbReference>
<gene>
    <name evidence="5" type="ordered locus">MycrhN_2951</name>
</gene>
<comment type="catalytic activity">
    <reaction evidence="4">
        <text>propane + NADH + O2 + H(+) = propan-2-ol + NAD(+) + H2O</text>
        <dbReference type="Rhea" id="RHEA:49992"/>
        <dbReference type="ChEBI" id="CHEBI:15377"/>
        <dbReference type="ChEBI" id="CHEBI:15378"/>
        <dbReference type="ChEBI" id="CHEBI:15379"/>
        <dbReference type="ChEBI" id="CHEBI:17824"/>
        <dbReference type="ChEBI" id="CHEBI:32879"/>
        <dbReference type="ChEBI" id="CHEBI:57540"/>
        <dbReference type="ChEBI" id="CHEBI:57945"/>
        <dbReference type="EC" id="1.14.13.227"/>
    </reaction>
</comment>
<dbReference type="GO" id="GO:0016709">
    <property type="term" value="F:oxidoreductase activity, acting on paired donors, with incorporation or reduction of molecular oxygen, NAD(P)H as one donor, and incorporation of one atom of oxygen"/>
    <property type="evidence" value="ECO:0007669"/>
    <property type="project" value="InterPro"/>
</dbReference>
<dbReference type="InterPro" id="IPR009078">
    <property type="entry name" value="Ferritin-like_SF"/>
</dbReference>
<dbReference type="STRING" id="710685.MycrhN_2951"/>